<dbReference type="STRING" id="1007099.SAMN05216287_2566"/>
<keyword evidence="4" id="KW-0328">Glycosyltransferase</keyword>
<evidence type="ECO:0000313" key="9">
    <source>
        <dbReference type="Proteomes" id="UP000243778"/>
    </source>
</evidence>
<evidence type="ECO:0000313" key="8">
    <source>
        <dbReference type="EMBL" id="SDX24391.1"/>
    </source>
</evidence>
<accession>A0A1H3A4P4</accession>
<evidence type="ECO:0000256" key="4">
    <source>
        <dbReference type="ARBA" id="ARBA00022676"/>
    </source>
</evidence>
<dbReference type="InterPro" id="IPR029044">
    <property type="entry name" value="Nucleotide-diphossugar_trans"/>
</dbReference>
<dbReference type="OrthoDB" id="9777873at2"/>
<sequence>MIGVVIPAHNEEECLARCLRAVMRAAEHPQLAGEPVHVMVVLDACDDGSRWVVEQYPVSLLEIHARNVGVARAEGAARLIAAGARWIACTDADTLVPEDWLAAQLSYGADAVCGVVEVDDWSAHSADVRSRYEAAYFDQEDHRHIHGANFGISSSAYLKAGGFPALTAHEDVHLVRRLQEIGARIAWSRSVRVKTSSRLECRAPEGFGHYLRSLANAAL</sequence>
<evidence type="ECO:0000256" key="5">
    <source>
        <dbReference type="ARBA" id="ARBA00022679"/>
    </source>
</evidence>
<reference evidence="9" key="1">
    <citation type="submission" date="2016-10" db="EMBL/GenBank/DDBJ databases">
        <authorList>
            <person name="Varghese N."/>
            <person name="Submissions S."/>
        </authorList>
    </citation>
    <scope>NUCLEOTIDE SEQUENCE [LARGE SCALE GENOMIC DNA]</scope>
    <source>
        <strain evidence="9">NRRL B-59562</strain>
    </source>
</reference>
<dbReference type="Pfam" id="PF00535">
    <property type="entry name" value="Glycos_transf_2"/>
    <property type="match status" value="1"/>
</dbReference>
<dbReference type="PANTHER" id="PTHR43646:SF2">
    <property type="entry name" value="GLYCOSYLTRANSFERASE 2-LIKE DOMAIN-CONTAINING PROTEIN"/>
    <property type="match status" value="1"/>
</dbReference>
<dbReference type="GO" id="GO:0016757">
    <property type="term" value="F:glycosyltransferase activity"/>
    <property type="evidence" value="ECO:0007669"/>
    <property type="project" value="UniProtKB-KW"/>
</dbReference>
<dbReference type="RefSeq" id="WP_090228668.1">
    <property type="nucleotide sequence ID" value="NZ_FNNU01000003.1"/>
</dbReference>
<dbReference type="InterPro" id="IPR001173">
    <property type="entry name" value="Glyco_trans_2-like"/>
</dbReference>
<keyword evidence="5 8" id="KW-0808">Transferase</keyword>
<dbReference type="SUPFAM" id="SSF53448">
    <property type="entry name" value="Nucleotide-diphospho-sugar transferases"/>
    <property type="match status" value="1"/>
</dbReference>
<dbReference type="GO" id="GO:0005886">
    <property type="term" value="C:plasma membrane"/>
    <property type="evidence" value="ECO:0007669"/>
    <property type="project" value="UniProtKB-SubCell"/>
</dbReference>
<dbReference type="AlphaFoldDB" id="A0A1H3A4P4"/>
<evidence type="ECO:0000256" key="6">
    <source>
        <dbReference type="ARBA" id="ARBA00023136"/>
    </source>
</evidence>
<protein>
    <submittedName>
        <fullName evidence="8">Glycosyl transferase family 2</fullName>
    </submittedName>
</protein>
<evidence type="ECO:0000259" key="7">
    <source>
        <dbReference type="Pfam" id="PF00535"/>
    </source>
</evidence>
<name>A0A1H3A4P4_9PSED</name>
<gene>
    <name evidence="8" type="ORF">SAMN05216287_2566</name>
</gene>
<keyword evidence="9" id="KW-1185">Reference proteome</keyword>
<dbReference type="PANTHER" id="PTHR43646">
    <property type="entry name" value="GLYCOSYLTRANSFERASE"/>
    <property type="match status" value="1"/>
</dbReference>
<evidence type="ECO:0000256" key="3">
    <source>
        <dbReference type="ARBA" id="ARBA00022519"/>
    </source>
</evidence>
<organism evidence="8 9">
    <name type="scientific">Pseudomonas kuykendallii</name>
    <dbReference type="NCBI Taxonomy" id="1007099"/>
    <lineage>
        <taxon>Bacteria</taxon>
        <taxon>Pseudomonadati</taxon>
        <taxon>Pseudomonadota</taxon>
        <taxon>Gammaproteobacteria</taxon>
        <taxon>Pseudomonadales</taxon>
        <taxon>Pseudomonadaceae</taxon>
        <taxon>Pseudomonas</taxon>
    </lineage>
</organism>
<comment type="subcellular location">
    <subcellularLocation>
        <location evidence="1">Cell membrane</location>
    </subcellularLocation>
</comment>
<proteinExistence type="predicted"/>
<dbReference type="EMBL" id="FNNU01000003">
    <property type="protein sequence ID" value="SDX24391.1"/>
    <property type="molecule type" value="Genomic_DNA"/>
</dbReference>
<keyword evidence="3" id="KW-0997">Cell inner membrane</keyword>
<evidence type="ECO:0000256" key="2">
    <source>
        <dbReference type="ARBA" id="ARBA00022475"/>
    </source>
</evidence>
<evidence type="ECO:0000256" key="1">
    <source>
        <dbReference type="ARBA" id="ARBA00004236"/>
    </source>
</evidence>
<dbReference type="Gene3D" id="3.90.550.10">
    <property type="entry name" value="Spore Coat Polysaccharide Biosynthesis Protein SpsA, Chain A"/>
    <property type="match status" value="1"/>
</dbReference>
<feature type="domain" description="Glycosyltransferase 2-like" evidence="7">
    <location>
        <begin position="4"/>
        <end position="131"/>
    </location>
</feature>
<keyword evidence="6" id="KW-0472">Membrane</keyword>
<dbReference type="Proteomes" id="UP000243778">
    <property type="component" value="Unassembled WGS sequence"/>
</dbReference>
<keyword evidence="2" id="KW-1003">Cell membrane</keyword>